<keyword evidence="5" id="KW-0378">Hydrolase</keyword>
<evidence type="ECO:0008006" key="12">
    <source>
        <dbReference type="Google" id="ProtNLM"/>
    </source>
</evidence>
<dbReference type="GO" id="GO:0016787">
    <property type="term" value="F:hydrolase activity"/>
    <property type="evidence" value="ECO:0007669"/>
    <property type="project" value="UniProtKB-KW"/>
</dbReference>
<dbReference type="Proteomes" id="UP000216446">
    <property type="component" value="Unassembled WGS sequence"/>
</dbReference>
<keyword evidence="6" id="KW-0862">Zinc</keyword>
<dbReference type="InterPro" id="IPR011324">
    <property type="entry name" value="Cytotoxic_necrot_fac-like_cat"/>
</dbReference>
<accession>A0A259U1Q5</accession>
<proteinExistence type="inferred from homology"/>
<comment type="catalytic activity">
    <reaction evidence="9">
        <text>S-methyl-5'-thioadenosine + phosphate = 5-(methylsulfanyl)-alpha-D-ribose 1-phosphate + adenine</text>
        <dbReference type="Rhea" id="RHEA:11852"/>
        <dbReference type="ChEBI" id="CHEBI:16708"/>
        <dbReference type="ChEBI" id="CHEBI:17509"/>
        <dbReference type="ChEBI" id="CHEBI:43474"/>
        <dbReference type="ChEBI" id="CHEBI:58533"/>
        <dbReference type="EC" id="2.4.2.28"/>
    </reaction>
    <physiologicalReaction direction="left-to-right" evidence="9">
        <dbReference type="Rhea" id="RHEA:11853"/>
    </physiologicalReaction>
</comment>
<protein>
    <recommendedName>
        <fullName evidence="12">Purine nucleoside phosphorylase</fullName>
    </recommendedName>
</protein>
<evidence type="ECO:0000313" key="11">
    <source>
        <dbReference type="Proteomes" id="UP000216446"/>
    </source>
</evidence>
<reference evidence="10 11" key="1">
    <citation type="submission" date="2016-11" db="EMBL/GenBank/DDBJ databases">
        <title>Study of marine rhodopsin-containing bacteria.</title>
        <authorList>
            <person name="Yoshizawa S."/>
            <person name="Kumagai Y."/>
            <person name="Kogure K."/>
        </authorList>
    </citation>
    <scope>NUCLEOTIDE SEQUENCE [LARGE SCALE GENOMIC DNA]</scope>
    <source>
        <strain evidence="10 11">SG-29</strain>
    </source>
</reference>
<dbReference type="EMBL" id="MQWB01000001">
    <property type="protein sequence ID" value="OZC03912.1"/>
    <property type="molecule type" value="Genomic_DNA"/>
</dbReference>
<dbReference type="CDD" id="cd16833">
    <property type="entry name" value="YfiH"/>
    <property type="match status" value="1"/>
</dbReference>
<evidence type="ECO:0000256" key="1">
    <source>
        <dbReference type="ARBA" id="ARBA00000553"/>
    </source>
</evidence>
<evidence type="ECO:0000256" key="9">
    <source>
        <dbReference type="ARBA" id="ARBA00049893"/>
    </source>
</evidence>
<organism evidence="10 11">
    <name type="scientific">Rubricoccus marinus</name>
    <dbReference type="NCBI Taxonomy" id="716817"/>
    <lineage>
        <taxon>Bacteria</taxon>
        <taxon>Pseudomonadati</taxon>
        <taxon>Rhodothermota</taxon>
        <taxon>Rhodothermia</taxon>
        <taxon>Rhodothermales</taxon>
        <taxon>Rubricoccaceae</taxon>
        <taxon>Rubricoccus</taxon>
    </lineage>
</organism>
<evidence type="ECO:0000256" key="2">
    <source>
        <dbReference type="ARBA" id="ARBA00007353"/>
    </source>
</evidence>
<dbReference type="PANTHER" id="PTHR30616:SF2">
    <property type="entry name" value="PURINE NUCLEOSIDE PHOSPHORYLASE LACC1"/>
    <property type="match status" value="1"/>
</dbReference>
<dbReference type="GO" id="GO:0005507">
    <property type="term" value="F:copper ion binding"/>
    <property type="evidence" value="ECO:0007669"/>
    <property type="project" value="TreeGrafter"/>
</dbReference>
<evidence type="ECO:0000256" key="5">
    <source>
        <dbReference type="ARBA" id="ARBA00022801"/>
    </source>
</evidence>
<evidence type="ECO:0000256" key="7">
    <source>
        <dbReference type="ARBA" id="ARBA00047989"/>
    </source>
</evidence>
<name>A0A259U1Q5_9BACT</name>
<dbReference type="PANTHER" id="PTHR30616">
    <property type="entry name" value="UNCHARACTERIZED PROTEIN YFIH"/>
    <property type="match status" value="1"/>
</dbReference>
<dbReference type="FunCoup" id="A0A259U1Q5">
    <property type="interactions" value="383"/>
</dbReference>
<dbReference type="SUPFAM" id="SSF64438">
    <property type="entry name" value="CNF1/YfiH-like putative cysteine hydrolases"/>
    <property type="match status" value="1"/>
</dbReference>
<comment type="similarity">
    <text evidence="2">Belongs to the purine nucleoside phosphorylase YfiH/LACC1 family.</text>
</comment>
<evidence type="ECO:0000256" key="6">
    <source>
        <dbReference type="ARBA" id="ARBA00022833"/>
    </source>
</evidence>
<dbReference type="Pfam" id="PF02578">
    <property type="entry name" value="Cu-oxidase_4"/>
    <property type="match status" value="1"/>
</dbReference>
<dbReference type="GO" id="GO:0017061">
    <property type="term" value="F:S-methyl-5-thioadenosine phosphorylase activity"/>
    <property type="evidence" value="ECO:0007669"/>
    <property type="project" value="UniProtKB-EC"/>
</dbReference>
<sequence length="230" mass="24358">MTDAILTPTVFADLDGIVAGFTTRDFSPADEPREATRQRLRDETGFQDVASVGQVHRADVVAVTSGGHTPEHDGLVTDRAGLLLTTVAADCALVLLADPSSGVIGACHSGWRGTVAGIVAETVAQMEALGADARGLYAYVAPCISAERFEVGEEVAAQFSPEVVVRQKDWPRPHVDLKAELSRQLRALGVAEAQTEIASGCTMGETDRFYSYRAEGGTPGRTLGFIGRRA</sequence>
<comment type="caution">
    <text evidence="10">The sequence shown here is derived from an EMBL/GenBank/DDBJ whole genome shotgun (WGS) entry which is preliminary data.</text>
</comment>
<comment type="catalytic activity">
    <reaction evidence="7">
        <text>adenosine + H2O + H(+) = inosine + NH4(+)</text>
        <dbReference type="Rhea" id="RHEA:24408"/>
        <dbReference type="ChEBI" id="CHEBI:15377"/>
        <dbReference type="ChEBI" id="CHEBI:15378"/>
        <dbReference type="ChEBI" id="CHEBI:16335"/>
        <dbReference type="ChEBI" id="CHEBI:17596"/>
        <dbReference type="ChEBI" id="CHEBI:28938"/>
        <dbReference type="EC" id="3.5.4.4"/>
    </reaction>
    <physiologicalReaction direction="left-to-right" evidence="7">
        <dbReference type="Rhea" id="RHEA:24409"/>
    </physiologicalReaction>
</comment>
<keyword evidence="11" id="KW-1185">Reference proteome</keyword>
<evidence type="ECO:0000256" key="3">
    <source>
        <dbReference type="ARBA" id="ARBA00022679"/>
    </source>
</evidence>
<dbReference type="InterPro" id="IPR003730">
    <property type="entry name" value="Cu_polyphenol_OxRdtase"/>
</dbReference>
<gene>
    <name evidence="10" type="ORF">BSZ36_13530</name>
</gene>
<dbReference type="RefSeq" id="WP_094549808.1">
    <property type="nucleotide sequence ID" value="NZ_MQWB01000001.1"/>
</dbReference>
<dbReference type="InParanoid" id="A0A259U1Q5"/>
<keyword evidence="3" id="KW-0808">Transferase</keyword>
<evidence type="ECO:0000313" key="10">
    <source>
        <dbReference type="EMBL" id="OZC03912.1"/>
    </source>
</evidence>
<evidence type="ECO:0000256" key="8">
    <source>
        <dbReference type="ARBA" id="ARBA00048968"/>
    </source>
</evidence>
<dbReference type="AlphaFoldDB" id="A0A259U1Q5"/>
<comment type="catalytic activity">
    <reaction evidence="1">
        <text>inosine + phosphate = alpha-D-ribose 1-phosphate + hypoxanthine</text>
        <dbReference type="Rhea" id="RHEA:27646"/>
        <dbReference type="ChEBI" id="CHEBI:17368"/>
        <dbReference type="ChEBI" id="CHEBI:17596"/>
        <dbReference type="ChEBI" id="CHEBI:43474"/>
        <dbReference type="ChEBI" id="CHEBI:57720"/>
        <dbReference type="EC" id="2.4.2.1"/>
    </reaction>
    <physiologicalReaction direction="left-to-right" evidence="1">
        <dbReference type="Rhea" id="RHEA:27647"/>
    </physiologicalReaction>
</comment>
<dbReference type="Gene3D" id="3.60.140.10">
    <property type="entry name" value="CNF1/YfiH-like putative cysteine hydrolases"/>
    <property type="match status" value="1"/>
</dbReference>
<evidence type="ECO:0000256" key="4">
    <source>
        <dbReference type="ARBA" id="ARBA00022723"/>
    </source>
</evidence>
<dbReference type="OrthoDB" id="4279at2"/>
<dbReference type="InterPro" id="IPR038371">
    <property type="entry name" value="Cu_polyphenol_OxRdtase_sf"/>
</dbReference>
<comment type="catalytic activity">
    <reaction evidence="8">
        <text>adenosine + phosphate = alpha-D-ribose 1-phosphate + adenine</text>
        <dbReference type="Rhea" id="RHEA:27642"/>
        <dbReference type="ChEBI" id="CHEBI:16335"/>
        <dbReference type="ChEBI" id="CHEBI:16708"/>
        <dbReference type="ChEBI" id="CHEBI:43474"/>
        <dbReference type="ChEBI" id="CHEBI:57720"/>
        <dbReference type="EC" id="2.4.2.1"/>
    </reaction>
    <physiologicalReaction direction="left-to-right" evidence="8">
        <dbReference type="Rhea" id="RHEA:27643"/>
    </physiologicalReaction>
</comment>
<keyword evidence="4" id="KW-0479">Metal-binding</keyword>